<evidence type="ECO:0000256" key="3">
    <source>
        <dbReference type="PROSITE-ProRule" id="PRU00221"/>
    </source>
</evidence>
<dbReference type="InterPro" id="IPR036322">
    <property type="entry name" value="WD40_repeat_dom_sf"/>
</dbReference>
<comment type="caution">
    <text evidence="5">The sequence shown here is derived from an EMBL/GenBank/DDBJ whole genome shotgun (WGS) entry which is preliminary data.</text>
</comment>
<dbReference type="CDD" id="cd00200">
    <property type="entry name" value="WD40"/>
    <property type="match status" value="1"/>
</dbReference>
<proteinExistence type="predicted"/>
<accession>A0A9W7GME1</accession>
<dbReference type="InterPro" id="IPR040067">
    <property type="entry name" value="WDR47"/>
</dbReference>
<sequence>MKITLDESDILSVINSYLRYEGGSIFLEMLDAQTSPLISTSNTLPPPSSEQLVAVLKELEGRCSQEEFHGLCFCLTVKSLNNHPEYKDWTVYGGRADLFEKLLVHLSSVFPDQVTRRGRAASMSDNHLVKLMQLAVMQQIHTHKYHNPNARVPEEFFANILKDEFTYQKNVEGGRDKEGGVFSVSKSVPDASGICQWVLDPAAERKGPILPFEGEEGGKGGEGGGETKKVVGKVVEETQGFYAMVEGEGEEEVNERFDPPMEVTHFPPQPVEKRPPQAWEIKWNEEEEEEEEGRGVGGGDKGEEKGEKKEMEEADDKKQAKKEKEKEGKEEKEEKEEKAGGPPDITFPPLNPEDPYGHVTTADAFSTLTCLATLQESHPIRTCSFTPSGSVFAVGTNSKALRLCAFDEERGKIDVIHERSNHHLGSVYCSSWNCEGKLIATGSNDKTVKVVKVFLEENDDLPIISNSIERNDLILKGHGGTVRDVMFHNEDHGRLLSVGAGEKPVGLVWDIVGVGGAEISPIRTLEGHTQAVYTGRFSPFDTHFVATGSADNTVKLWDLRSDTSKGASMSINCTSPVFSCCFKGKHSVVTSHSDGTIRSVDLRTGKTTSVIQAHNDECRSLDVTPCRRFMLSGGFDGTAGIFGLDEKQKNDQPEFCAKVRHKGGGRVLSAKWRPRGDVGLLLSGADCSVQFWGRKEAVEVGGAK</sequence>
<keyword evidence="2" id="KW-0677">Repeat</keyword>
<evidence type="ECO:0000313" key="5">
    <source>
        <dbReference type="EMBL" id="GMI47554.1"/>
    </source>
</evidence>
<dbReference type="PROSITE" id="PS50082">
    <property type="entry name" value="WD_REPEATS_2"/>
    <property type="match status" value="1"/>
</dbReference>
<feature type="region of interest" description="Disordered" evidence="4">
    <location>
        <begin position="247"/>
        <end position="358"/>
    </location>
</feature>
<organism evidence="5 6">
    <name type="scientific">Triparma columacea</name>
    <dbReference type="NCBI Taxonomy" id="722753"/>
    <lineage>
        <taxon>Eukaryota</taxon>
        <taxon>Sar</taxon>
        <taxon>Stramenopiles</taxon>
        <taxon>Ochrophyta</taxon>
        <taxon>Bolidophyceae</taxon>
        <taxon>Parmales</taxon>
        <taxon>Triparmaceae</taxon>
        <taxon>Triparma</taxon>
    </lineage>
</organism>
<dbReference type="AlphaFoldDB" id="A0A9W7GME1"/>
<dbReference type="SUPFAM" id="SSF50978">
    <property type="entry name" value="WD40 repeat-like"/>
    <property type="match status" value="1"/>
</dbReference>
<dbReference type="InterPro" id="IPR019775">
    <property type="entry name" value="WD40_repeat_CS"/>
</dbReference>
<protein>
    <submittedName>
        <fullName evidence="5">Uncharacterized protein</fullName>
    </submittedName>
</protein>
<evidence type="ECO:0000256" key="1">
    <source>
        <dbReference type="ARBA" id="ARBA00022574"/>
    </source>
</evidence>
<dbReference type="PROSITE" id="PS00678">
    <property type="entry name" value="WD_REPEATS_1"/>
    <property type="match status" value="1"/>
</dbReference>
<dbReference type="InterPro" id="IPR001680">
    <property type="entry name" value="WD40_rpt"/>
</dbReference>
<keyword evidence="6" id="KW-1185">Reference proteome</keyword>
<keyword evidence="1 3" id="KW-0853">WD repeat</keyword>
<dbReference type="PANTHER" id="PTHR19863:SF5">
    <property type="entry name" value="WD REPEAT-CONTAINING PROTEIN 47"/>
    <property type="match status" value="1"/>
</dbReference>
<dbReference type="InterPro" id="IPR015943">
    <property type="entry name" value="WD40/YVTN_repeat-like_dom_sf"/>
</dbReference>
<dbReference type="Pfam" id="PF00400">
    <property type="entry name" value="WD40"/>
    <property type="match status" value="3"/>
</dbReference>
<gene>
    <name evidence="5" type="ORF">TrCOL_g2158</name>
</gene>
<evidence type="ECO:0000256" key="4">
    <source>
        <dbReference type="SAM" id="MobiDB-lite"/>
    </source>
</evidence>
<reference evidence="6" key="1">
    <citation type="journal article" date="2023" name="Commun. Biol.">
        <title>Genome analysis of Parmales, the sister group of diatoms, reveals the evolutionary specialization of diatoms from phago-mixotrophs to photoautotrophs.</title>
        <authorList>
            <person name="Ban H."/>
            <person name="Sato S."/>
            <person name="Yoshikawa S."/>
            <person name="Yamada K."/>
            <person name="Nakamura Y."/>
            <person name="Ichinomiya M."/>
            <person name="Sato N."/>
            <person name="Blanc-Mathieu R."/>
            <person name="Endo H."/>
            <person name="Kuwata A."/>
            <person name="Ogata H."/>
        </authorList>
    </citation>
    <scope>NUCLEOTIDE SEQUENCE [LARGE SCALE GENOMIC DNA]</scope>
</reference>
<name>A0A9W7GME1_9STRA</name>
<dbReference type="SMART" id="SM00320">
    <property type="entry name" value="WD40"/>
    <property type="match status" value="7"/>
</dbReference>
<dbReference type="Gene3D" id="2.130.10.10">
    <property type="entry name" value="YVTN repeat-like/Quinoprotein amine dehydrogenase"/>
    <property type="match status" value="2"/>
</dbReference>
<evidence type="ECO:0000313" key="6">
    <source>
        <dbReference type="Proteomes" id="UP001165065"/>
    </source>
</evidence>
<dbReference type="EMBL" id="BRYA01000350">
    <property type="protein sequence ID" value="GMI47554.1"/>
    <property type="molecule type" value="Genomic_DNA"/>
</dbReference>
<evidence type="ECO:0000256" key="2">
    <source>
        <dbReference type="ARBA" id="ARBA00022737"/>
    </source>
</evidence>
<feature type="repeat" description="WD" evidence="3">
    <location>
        <begin position="525"/>
        <end position="567"/>
    </location>
</feature>
<feature type="compositionally biased region" description="Basic and acidic residues" evidence="4">
    <location>
        <begin position="300"/>
        <end position="339"/>
    </location>
</feature>
<dbReference type="PROSITE" id="PS50294">
    <property type="entry name" value="WD_REPEATS_REGION"/>
    <property type="match status" value="1"/>
</dbReference>
<dbReference type="PANTHER" id="PTHR19863">
    <property type="entry name" value="NEMITIN (NEURONAL ENRICHED MAP INTERACTING PROTEIN) HOMOLOG"/>
    <property type="match status" value="1"/>
</dbReference>
<dbReference type="Proteomes" id="UP001165065">
    <property type="component" value="Unassembled WGS sequence"/>
</dbReference>
<dbReference type="OrthoDB" id="187712at2759"/>